<dbReference type="OrthoDB" id="5553410at2759"/>
<gene>
    <name evidence="3" type="ORF">BCR41DRAFT_385755</name>
</gene>
<dbReference type="GeneID" id="33569553"/>
<dbReference type="Proteomes" id="UP000193648">
    <property type="component" value="Unassembled WGS sequence"/>
</dbReference>
<feature type="transmembrane region" description="Helical" evidence="1">
    <location>
        <begin position="192"/>
        <end position="214"/>
    </location>
</feature>
<evidence type="ECO:0000313" key="4">
    <source>
        <dbReference type="Proteomes" id="UP000193648"/>
    </source>
</evidence>
<evidence type="ECO:0000256" key="1">
    <source>
        <dbReference type="SAM" id="Phobius"/>
    </source>
</evidence>
<name>A0A1Y2GRW6_9FUNG</name>
<keyword evidence="1" id="KW-0472">Membrane</keyword>
<keyword evidence="1" id="KW-1133">Transmembrane helix</keyword>
<dbReference type="InterPro" id="IPR019595">
    <property type="entry name" value="DUF2470"/>
</dbReference>
<reference evidence="3 4" key="1">
    <citation type="submission" date="2016-07" db="EMBL/GenBank/DDBJ databases">
        <title>Pervasive Adenine N6-methylation of Active Genes in Fungi.</title>
        <authorList>
            <consortium name="DOE Joint Genome Institute"/>
            <person name="Mondo S.J."/>
            <person name="Dannebaum R.O."/>
            <person name="Kuo R.C."/>
            <person name="Labutti K."/>
            <person name="Haridas S."/>
            <person name="Kuo A."/>
            <person name="Salamov A."/>
            <person name="Ahrendt S.R."/>
            <person name="Lipzen A."/>
            <person name="Sullivan W."/>
            <person name="Andreopoulos W.B."/>
            <person name="Clum A."/>
            <person name="Lindquist E."/>
            <person name="Daum C."/>
            <person name="Ramamoorthy G.K."/>
            <person name="Gryganskyi A."/>
            <person name="Culley D."/>
            <person name="Magnuson J.K."/>
            <person name="James T.Y."/>
            <person name="O'Malley M.A."/>
            <person name="Stajich J.E."/>
            <person name="Spatafora J.W."/>
            <person name="Visel A."/>
            <person name="Grigoriev I.V."/>
        </authorList>
    </citation>
    <scope>NUCLEOTIDE SEQUENCE [LARGE SCALE GENOMIC DNA]</scope>
    <source>
        <strain evidence="3 4">NRRL 3116</strain>
    </source>
</reference>
<dbReference type="AlphaFoldDB" id="A0A1Y2GRW6"/>
<evidence type="ECO:0000259" key="2">
    <source>
        <dbReference type="Pfam" id="PF10615"/>
    </source>
</evidence>
<comment type="caution">
    <text evidence="3">The sequence shown here is derived from an EMBL/GenBank/DDBJ whole genome shotgun (WGS) entry which is preliminary data.</text>
</comment>
<proteinExistence type="predicted"/>
<dbReference type="InterPro" id="IPR037119">
    <property type="entry name" value="Haem_oxidase_HugZ-like_sf"/>
</dbReference>
<sequence length="227" mass="25395">MPRRAQDPIAEHSDSLCEYMNGHPTTVLAYARYFGEYPTATKATMTSIDQDGFDIICEDSGEEREVRVTFGQSMFAVGQVKHTLTTLAKEAEIALRGRDSSNQGLMPDSPSATLPEGNLLSTLLLIGGLTAFYLEFYPNTTNSFLQWILKTVGAAWIHRLVLLITGLHCFESLVSLYFTVIVGNGFFSLLDIIQWFILISLFGYPCLFHLIALANRQRNKQSKQKTN</sequence>
<keyword evidence="1" id="KW-0812">Transmembrane</keyword>
<dbReference type="Gene3D" id="3.20.180.10">
    <property type="entry name" value="PNP-oxidase-like"/>
    <property type="match status" value="1"/>
</dbReference>
<keyword evidence="4" id="KW-1185">Reference proteome</keyword>
<feature type="domain" description="DUF2470" evidence="2">
    <location>
        <begin position="13"/>
        <end position="86"/>
    </location>
</feature>
<dbReference type="RefSeq" id="XP_021882278.1">
    <property type="nucleotide sequence ID" value="XM_022027710.1"/>
</dbReference>
<evidence type="ECO:0000313" key="3">
    <source>
        <dbReference type="EMBL" id="ORZ19110.1"/>
    </source>
</evidence>
<dbReference type="InParanoid" id="A0A1Y2GRW6"/>
<dbReference type="EMBL" id="MCFF01000014">
    <property type="protein sequence ID" value="ORZ19110.1"/>
    <property type="molecule type" value="Genomic_DNA"/>
</dbReference>
<organism evidence="3 4">
    <name type="scientific">Lobosporangium transversale</name>
    <dbReference type="NCBI Taxonomy" id="64571"/>
    <lineage>
        <taxon>Eukaryota</taxon>
        <taxon>Fungi</taxon>
        <taxon>Fungi incertae sedis</taxon>
        <taxon>Mucoromycota</taxon>
        <taxon>Mortierellomycotina</taxon>
        <taxon>Mortierellomycetes</taxon>
        <taxon>Mortierellales</taxon>
        <taxon>Mortierellaceae</taxon>
        <taxon>Lobosporangium</taxon>
    </lineage>
</organism>
<protein>
    <recommendedName>
        <fullName evidence="2">DUF2470 domain-containing protein</fullName>
    </recommendedName>
</protein>
<accession>A0A1Y2GRW6</accession>
<feature type="transmembrane region" description="Helical" evidence="1">
    <location>
        <begin position="160"/>
        <end position="180"/>
    </location>
</feature>
<dbReference type="Pfam" id="PF10615">
    <property type="entry name" value="DUF2470"/>
    <property type="match status" value="1"/>
</dbReference>